<dbReference type="GO" id="GO:0018169">
    <property type="term" value="F:ribosomal S6-glutamic acid ligase activity"/>
    <property type="evidence" value="ECO:0007669"/>
    <property type="project" value="TreeGrafter"/>
</dbReference>
<reference evidence="2" key="1">
    <citation type="submission" date="2020-08" db="EMBL/GenBank/DDBJ databases">
        <authorList>
            <person name="Hu Y."/>
            <person name="Nguyen S.V."/>
            <person name="Li F."/>
            <person name="Fanning S."/>
        </authorList>
    </citation>
    <scope>NUCLEOTIDE SEQUENCE</scope>
    <source>
        <strain evidence="2">SYSU D8009</strain>
    </source>
</reference>
<dbReference type="EMBL" id="JACOMF010000118">
    <property type="protein sequence ID" value="MBC4019097.1"/>
    <property type="molecule type" value="Genomic_DNA"/>
</dbReference>
<dbReference type="SUPFAM" id="SSF56059">
    <property type="entry name" value="Glutathione synthetase ATP-binding domain-like"/>
    <property type="match status" value="1"/>
</dbReference>
<dbReference type="PANTHER" id="PTHR21621">
    <property type="entry name" value="RIBOSOMAL PROTEIN S6 MODIFICATION PROTEIN"/>
    <property type="match status" value="1"/>
</dbReference>
<dbReference type="PANTHER" id="PTHR21621:SF0">
    <property type="entry name" value="BETA-CITRYLGLUTAMATE SYNTHASE B-RELATED"/>
    <property type="match status" value="1"/>
</dbReference>
<feature type="domain" description="ATP-grasp fold RimK-type" evidence="1">
    <location>
        <begin position="191"/>
        <end position="296"/>
    </location>
</feature>
<evidence type="ECO:0000313" key="2">
    <source>
        <dbReference type="EMBL" id="MBC4019097.1"/>
    </source>
</evidence>
<dbReference type="RefSeq" id="WP_186773831.1">
    <property type="nucleotide sequence ID" value="NZ_JACOMF010000118.1"/>
</dbReference>
<evidence type="ECO:0000313" key="3">
    <source>
        <dbReference type="Proteomes" id="UP000600101"/>
    </source>
</evidence>
<organism evidence="2 3">
    <name type="scientific">Siccirubricoccus deserti</name>
    <dbReference type="NCBI Taxonomy" id="2013562"/>
    <lineage>
        <taxon>Bacteria</taxon>
        <taxon>Pseudomonadati</taxon>
        <taxon>Pseudomonadota</taxon>
        <taxon>Alphaproteobacteria</taxon>
        <taxon>Acetobacterales</taxon>
        <taxon>Roseomonadaceae</taxon>
        <taxon>Siccirubricoccus</taxon>
    </lineage>
</organism>
<dbReference type="GO" id="GO:0009432">
    <property type="term" value="P:SOS response"/>
    <property type="evidence" value="ECO:0007669"/>
    <property type="project" value="TreeGrafter"/>
</dbReference>
<keyword evidence="3" id="KW-1185">Reference proteome</keyword>
<dbReference type="Gene3D" id="3.30.470.20">
    <property type="entry name" value="ATP-grasp fold, B domain"/>
    <property type="match status" value="1"/>
</dbReference>
<dbReference type="Pfam" id="PF08443">
    <property type="entry name" value="RimK"/>
    <property type="match status" value="1"/>
</dbReference>
<sequence length="301" mass="31833">MILLVGVPNEGPLARVQAALEAIGAPHVLFDQSVFGTELELRGEAGRLEGVLRAPGGTEVPVAAFRAAYTRMLDHTRLPAYGPAPPAQRAAADGSNAALSTCLELLPGLVLNRAAAMASNRSKPYQLALIRRMGFGVPATLVTNDPELVCAFRARHGRVVFKSASAVRSIVTELDDAGITRLAAIRACPVQFQELVEGLDVRVHVVGERVFATACDSPVVDYRYADGAARLAPFDLPEETAARCVALAQSLELPLAGIDLKRRRDGSWVCFEVNPSPGFSWFEAATGQPIAAAIAALLASA</sequence>
<gene>
    <name evidence="2" type="ORF">H7965_28065</name>
</gene>
<comment type="caution">
    <text evidence="2">The sequence shown here is derived from an EMBL/GenBank/DDBJ whole genome shotgun (WGS) entry which is preliminary data.</text>
</comment>
<evidence type="ECO:0000259" key="1">
    <source>
        <dbReference type="Pfam" id="PF08443"/>
    </source>
</evidence>
<dbReference type="AlphaFoldDB" id="A0A9X0R654"/>
<dbReference type="InterPro" id="IPR013651">
    <property type="entry name" value="ATP-grasp_RimK-type"/>
</dbReference>
<name>A0A9X0R654_9PROT</name>
<dbReference type="GO" id="GO:0005737">
    <property type="term" value="C:cytoplasm"/>
    <property type="evidence" value="ECO:0007669"/>
    <property type="project" value="TreeGrafter"/>
</dbReference>
<accession>A0A9X0R654</accession>
<protein>
    <recommendedName>
        <fullName evidence="1">ATP-grasp fold RimK-type domain-containing protein</fullName>
    </recommendedName>
</protein>
<proteinExistence type="predicted"/>
<dbReference type="Proteomes" id="UP000600101">
    <property type="component" value="Unassembled WGS sequence"/>
</dbReference>